<name>A0A7X0IFD2_9ACTN</name>
<dbReference type="RefSeq" id="WP_184982566.1">
    <property type="nucleotide sequence ID" value="NZ_BAAALO010000040.1"/>
</dbReference>
<accession>A0A7X0IFD2</accession>
<organism evidence="3 4">
    <name type="scientific">Sphaerisporangium rubeum</name>
    <dbReference type="NCBI Taxonomy" id="321317"/>
    <lineage>
        <taxon>Bacteria</taxon>
        <taxon>Bacillati</taxon>
        <taxon>Actinomycetota</taxon>
        <taxon>Actinomycetes</taxon>
        <taxon>Streptosporangiales</taxon>
        <taxon>Streptosporangiaceae</taxon>
        <taxon>Sphaerisporangium</taxon>
    </lineage>
</organism>
<dbReference type="EMBL" id="JACHIU010000001">
    <property type="protein sequence ID" value="MBB6474224.1"/>
    <property type="molecule type" value="Genomic_DNA"/>
</dbReference>
<feature type="compositionally biased region" description="Low complexity" evidence="1">
    <location>
        <begin position="106"/>
        <end position="127"/>
    </location>
</feature>
<reference evidence="3 4" key="1">
    <citation type="submission" date="2020-08" db="EMBL/GenBank/DDBJ databases">
        <title>Sequencing the genomes of 1000 actinobacteria strains.</title>
        <authorList>
            <person name="Klenk H.-P."/>
        </authorList>
    </citation>
    <scope>NUCLEOTIDE SEQUENCE [LARGE SCALE GENOMIC DNA]</scope>
    <source>
        <strain evidence="3 4">DSM 44936</strain>
    </source>
</reference>
<gene>
    <name evidence="3" type="ORF">BJ992_003655</name>
</gene>
<feature type="compositionally biased region" description="Basic and acidic residues" evidence="1">
    <location>
        <begin position="80"/>
        <end position="102"/>
    </location>
</feature>
<feature type="compositionally biased region" description="Basic and acidic residues" evidence="1">
    <location>
        <begin position="130"/>
        <end position="170"/>
    </location>
</feature>
<evidence type="ECO:0000313" key="3">
    <source>
        <dbReference type="EMBL" id="MBB6474224.1"/>
    </source>
</evidence>
<evidence type="ECO:0000256" key="2">
    <source>
        <dbReference type="SAM" id="Phobius"/>
    </source>
</evidence>
<protein>
    <recommendedName>
        <fullName evidence="5">LapA family protein</fullName>
    </recommendedName>
</protein>
<evidence type="ECO:0000256" key="1">
    <source>
        <dbReference type="SAM" id="MobiDB-lite"/>
    </source>
</evidence>
<evidence type="ECO:0000313" key="4">
    <source>
        <dbReference type="Proteomes" id="UP000555564"/>
    </source>
</evidence>
<keyword evidence="2" id="KW-0812">Transmembrane</keyword>
<keyword evidence="2" id="KW-1133">Transmembrane helix</keyword>
<sequence>MILLGLLLIVIAGAALIAVANDMTGNAAMSVTVFDRVLQFNELELFLAGAATAAIFLLGLMVFTMGMRRMGARRRQLMATRRESRERVARLEEEKRRLEQRLETVTTPRPRTSPDAAPAPAAPTAPAGRHASDRDGDGVDDRAERGRATQPTRHPDDRLVAGNRSERADA</sequence>
<evidence type="ECO:0008006" key="5">
    <source>
        <dbReference type="Google" id="ProtNLM"/>
    </source>
</evidence>
<proteinExistence type="predicted"/>
<feature type="transmembrane region" description="Helical" evidence="2">
    <location>
        <begin position="46"/>
        <end position="67"/>
    </location>
</feature>
<keyword evidence="4" id="KW-1185">Reference proteome</keyword>
<dbReference type="AlphaFoldDB" id="A0A7X0IFD2"/>
<feature type="region of interest" description="Disordered" evidence="1">
    <location>
        <begin position="78"/>
        <end position="170"/>
    </location>
</feature>
<comment type="caution">
    <text evidence="3">The sequence shown here is derived from an EMBL/GenBank/DDBJ whole genome shotgun (WGS) entry which is preliminary data.</text>
</comment>
<dbReference type="Proteomes" id="UP000555564">
    <property type="component" value="Unassembled WGS sequence"/>
</dbReference>
<keyword evidence="2" id="KW-0472">Membrane</keyword>